<accession>A0A518HJW6</accession>
<dbReference type="AlphaFoldDB" id="A0A518HJW6"/>
<proteinExistence type="predicted"/>
<dbReference type="KEGG" id="snep:Enr13x_09760"/>
<dbReference type="EMBL" id="CP037423">
    <property type="protein sequence ID" value="QDV41138.1"/>
    <property type="molecule type" value="Genomic_DNA"/>
</dbReference>
<reference evidence="1 2" key="1">
    <citation type="submission" date="2019-03" db="EMBL/GenBank/DDBJ databases">
        <title>Deep-cultivation of Planctomycetes and their phenomic and genomic characterization uncovers novel biology.</title>
        <authorList>
            <person name="Wiegand S."/>
            <person name="Jogler M."/>
            <person name="Boedeker C."/>
            <person name="Pinto D."/>
            <person name="Vollmers J."/>
            <person name="Rivas-Marin E."/>
            <person name="Kohn T."/>
            <person name="Peeters S.H."/>
            <person name="Heuer A."/>
            <person name="Rast P."/>
            <person name="Oberbeckmann S."/>
            <person name="Bunk B."/>
            <person name="Jeske O."/>
            <person name="Meyerdierks A."/>
            <person name="Storesund J.E."/>
            <person name="Kallscheuer N."/>
            <person name="Luecker S."/>
            <person name="Lage O.M."/>
            <person name="Pohl T."/>
            <person name="Merkel B.J."/>
            <person name="Hornburger P."/>
            <person name="Mueller R.-W."/>
            <person name="Bruemmer F."/>
            <person name="Labrenz M."/>
            <person name="Spormann A.M."/>
            <person name="Op den Camp H."/>
            <person name="Overmann J."/>
            <person name="Amann R."/>
            <person name="Jetten M.S.M."/>
            <person name="Mascher T."/>
            <person name="Medema M.H."/>
            <person name="Devos D.P."/>
            <person name="Kaster A.-K."/>
            <person name="Ovreas L."/>
            <person name="Rohde M."/>
            <person name="Galperin M.Y."/>
            <person name="Jogler C."/>
        </authorList>
    </citation>
    <scope>NUCLEOTIDE SEQUENCE [LARGE SCALE GENOMIC DNA]</scope>
    <source>
        <strain evidence="1 2">Enr13</strain>
    </source>
</reference>
<dbReference type="Proteomes" id="UP000319004">
    <property type="component" value="Chromosome"/>
</dbReference>
<keyword evidence="2" id="KW-1185">Reference proteome</keyword>
<gene>
    <name evidence="1" type="ORF">Enr13x_09760</name>
</gene>
<name>A0A518HJW6_9BACT</name>
<evidence type="ECO:0000313" key="1">
    <source>
        <dbReference type="EMBL" id="QDV41138.1"/>
    </source>
</evidence>
<organism evidence="1 2">
    <name type="scientific">Stieleria neptunia</name>
    <dbReference type="NCBI Taxonomy" id="2527979"/>
    <lineage>
        <taxon>Bacteria</taxon>
        <taxon>Pseudomonadati</taxon>
        <taxon>Planctomycetota</taxon>
        <taxon>Planctomycetia</taxon>
        <taxon>Pirellulales</taxon>
        <taxon>Pirellulaceae</taxon>
        <taxon>Stieleria</taxon>
    </lineage>
</organism>
<sequence length="117" mass="13336">MLDAIYNGSEFEQVREQLPERLSAAEGHVQVSLQIDGFAKFADYFFDGLISDWIVQSKIQKAKVKCSETLSRVKTAIRQCKSRLDSVCSEIEILTERKCEKPLGTMPDLLCFRMSQL</sequence>
<evidence type="ECO:0000313" key="2">
    <source>
        <dbReference type="Proteomes" id="UP000319004"/>
    </source>
</evidence>
<protein>
    <submittedName>
        <fullName evidence="1">Uncharacterized protein</fullName>
    </submittedName>
</protein>